<proteinExistence type="predicted"/>
<dbReference type="EMBL" id="JANBPU010000419">
    <property type="protein sequence ID" value="KAJ1911701.1"/>
    <property type="molecule type" value="Genomic_DNA"/>
</dbReference>
<comment type="caution">
    <text evidence="1">The sequence shown here is derived from an EMBL/GenBank/DDBJ whole genome shotgun (WGS) entry which is preliminary data.</text>
</comment>
<protein>
    <submittedName>
        <fullName evidence="1">Uncharacterized protein</fullName>
    </submittedName>
</protein>
<reference evidence="1" key="1">
    <citation type="submission" date="2022-07" db="EMBL/GenBank/DDBJ databases">
        <title>Phylogenomic reconstructions and comparative analyses of Kickxellomycotina fungi.</title>
        <authorList>
            <person name="Reynolds N.K."/>
            <person name="Stajich J.E."/>
            <person name="Barry K."/>
            <person name="Grigoriev I.V."/>
            <person name="Crous P."/>
            <person name="Smith M.E."/>
        </authorList>
    </citation>
    <scope>NUCLEOTIDE SEQUENCE</scope>
    <source>
        <strain evidence="1">NBRC 100468</strain>
    </source>
</reference>
<gene>
    <name evidence="1" type="ORF">H4219_005857</name>
</gene>
<sequence>MASRHFELENAIDGLLGLNLHYVSQVGQAKIILKFRDVTSIVNFDDLNTKLEEIDNEYATCAPALTARQKIDFQKKLQRAVLSHVYACMGLVKTKNDSYNRHLQAIPGILESTRKEYKENADIRTDMVIDQLSSFYDSLQTAAVLTDSGFITAHKDNKPLSTQIAPAIHICLRTMFVVSLQHISFSKKTQWLFSNNVDKDDVEETEMDARLANFESNNKALAPGMTRVNMTF</sequence>
<evidence type="ECO:0000313" key="2">
    <source>
        <dbReference type="Proteomes" id="UP001150538"/>
    </source>
</evidence>
<dbReference type="AlphaFoldDB" id="A0A9W8DNE2"/>
<dbReference type="Proteomes" id="UP001150538">
    <property type="component" value="Unassembled WGS sequence"/>
</dbReference>
<evidence type="ECO:0000313" key="1">
    <source>
        <dbReference type="EMBL" id="KAJ1911701.1"/>
    </source>
</evidence>
<organism evidence="1 2">
    <name type="scientific">Mycoemilia scoparia</name>
    <dbReference type="NCBI Taxonomy" id="417184"/>
    <lineage>
        <taxon>Eukaryota</taxon>
        <taxon>Fungi</taxon>
        <taxon>Fungi incertae sedis</taxon>
        <taxon>Zoopagomycota</taxon>
        <taxon>Kickxellomycotina</taxon>
        <taxon>Kickxellomycetes</taxon>
        <taxon>Kickxellales</taxon>
        <taxon>Kickxellaceae</taxon>
        <taxon>Mycoemilia</taxon>
    </lineage>
</organism>
<name>A0A9W8DNE2_9FUNG</name>
<accession>A0A9W8DNE2</accession>
<keyword evidence="2" id="KW-1185">Reference proteome</keyword>